<keyword evidence="1" id="KW-0812">Transmembrane</keyword>
<dbReference type="RefSeq" id="XP_021879141.1">
    <property type="nucleotide sequence ID" value="XM_022019498.1"/>
</dbReference>
<dbReference type="EMBL" id="MCFF01000032">
    <property type="protein sequence ID" value="ORZ10051.1"/>
    <property type="molecule type" value="Genomic_DNA"/>
</dbReference>
<dbReference type="AlphaFoldDB" id="A0A1Y2GHV9"/>
<keyword evidence="3" id="KW-1185">Reference proteome</keyword>
<organism evidence="2 3">
    <name type="scientific">Lobosporangium transversale</name>
    <dbReference type="NCBI Taxonomy" id="64571"/>
    <lineage>
        <taxon>Eukaryota</taxon>
        <taxon>Fungi</taxon>
        <taxon>Fungi incertae sedis</taxon>
        <taxon>Mucoromycota</taxon>
        <taxon>Mortierellomycotina</taxon>
        <taxon>Mortierellomycetes</taxon>
        <taxon>Mortierellales</taxon>
        <taxon>Mortierellaceae</taxon>
        <taxon>Lobosporangium</taxon>
    </lineage>
</organism>
<dbReference type="GeneID" id="33561343"/>
<evidence type="ECO:0000256" key="1">
    <source>
        <dbReference type="SAM" id="Phobius"/>
    </source>
</evidence>
<protein>
    <submittedName>
        <fullName evidence="2">Uncharacterized protein</fullName>
    </submittedName>
</protein>
<gene>
    <name evidence="2" type="ORF">BCR41DRAFT_133265</name>
</gene>
<feature type="transmembrane region" description="Helical" evidence="1">
    <location>
        <begin position="98"/>
        <end position="121"/>
    </location>
</feature>
<comment type="caution">
    <text evidence="2">The sequence shown here is derived from an EMBL/GenBank/DDBJ whole genome shotgun (WGS) entry which is preliminary data.</text>
</comment>
<proteinExistence type="predicted"/>
<dbReference type="InParanoid" id="A0A1Y2GHV9"/>
<evidence type="ECO:0000313" key="3">
    <source>
        <dbReference type="Proteomes" id="UP000193648"/>
    </source>
</evidence>
<reference evidence="2 3" key="1">
    <citation type="submission" date="2016-07" db="EMBL/GenBank/DDBJ databases">
        <title>Pervasive Adenine N6-methylation of Active Genes in Fungi.</title>
        <authorList>
            <consortium name="DOE Joint Genome Institute"/>
            <person name="Mondo S.J."/>
            <person name="Dannebaum R.O."/>
            <person name="Kuo R.C."/>
            <person name="Labutti K."/>
            <person name="Haridas S."/>
            <person name="Kuo A."/>
            <person name="Salamov A."/>
            <person name="Ahrendt S.R."/>
            <person name="Lipzen A."/>
            <person name="Sullivan W."/>
            <person name="Andreopoulos W.B."/>
            <person name="Clum A."/>
            <person name="Lindquist E."/>
            <person name="Daum C."/>
            <person name="Ramamoorthy G.K."/>
            <person name="Gryganskyi A."/>
            <person name="Culley D."/>
            <person name="Magnuson J.K."/>
            <person name="James T.Y."/>
            <person name="O'Malley M.A."/>
            <person name="Stajich J.E."/>
            <person name="Spatafora J.W."/>
            <person name="Visel A."/>
            <person name="Grigoriev I.V."/>
        </authorList>
    </citation>
    <scope>NUCLEOTIDE SEQUENCE [LARGE SCALE GENOMIC DNA]</scope>
    <source>
        <strain evidence="2 3">NRRL 3116</strain>
    </source>
</reference>
<dbReference type="Proteomes" id="UP000193648">
    <property type="component" value="Unassembled WGS sequence"/>
</dbReference>
<name>A0A1Y2GHV9_9FUNG</name>
<keyword evidence="1" id="KW-0472">Membrane</keyword>
<accession>A0A1Y2GHV9</accession>
<evidence type="ECO:0000313" key="2">
    <source>
        <dbReference type="EMBL" id="ORZ10051.1"/>
    </source>
</evidence>
<sequence length="124" mass="14409">MHASIITNQQYSIADKTFLIWICEQRMNGFSGRVPCVAMHFFFFFFFFSVPFPALFVQKVIKRTPAKKAWKNHSHCHYGKIKKHIFVIRPSTCRIASFLLLICKDSLAGLLLFARVAQVMFTVM</sequence>
<feature type="transmembrane region" description="Helical" evidence="1">
    <location>
        <begin position="37"/>
        <end position="57"/>
    </location>
</feature>
<keyword evidence="1" id="KW-1133">Transmembrane helix</keyword>